<accession>A0ABS9E661</accession>
<dbReference type="NCBIfam" id="NF033563">
    <property type="entry name" value="transpos_IS30"/>
    <property type="match status" value="1"/>
</dbReference>
<reference evidence="3 5" key="1">
    <citation type="submission" date="2022-01" db="EMBL/GenBank/DDBJ databases">
        <title>Maritalea mediterranea sp. nov., isolated from marine plastic residues from the Malva-rosa beach (Valencia, Spain).</title>
        <authorList>
            <person name="Vidal-Verdu A."/>
            <person name="Molina-Menor E."/>
            <person name="Pascual J."/>
            <person name="Pereto J."/>
            <person name="Porcar M."/>
        </authorList>
    </citation>
    <scope>NUCLEOTIDE SEQUENCE [LARGE SCALE GENOMIC DNA]</scope>
    <source>
        <strain evidence="3 5">P4.10X</strain>
    </source>
</reference>
<dbReference type="PANTHER" id="PTHR10948:SF23">
    <property type="entry name" value="TRANSPOSASE INSI FOR INSERTION SEQUENCE ELEMENT IS30A-RELATED"/>
    <property type="match status" value="1"/>
</dbReference>
<gene>
    <name evidence="3" type="ORF">L1I42_07610</name>
    <name evidence="4" type="ORF">L1I42_08395</name>
</gene>
<comment type="caution">
    <text evidence="3">The sequence shown here is derived from an EMBL/GenBank/DDBJ whole genome shotgun (WGS) entry which is preliminary data.</text>
</comment>
<name>A0ABS9E661_9HYPH</name>
<protein>
    <submittedName>
        <fullName evidence="3">IS30 family transposase</fullName>
    </submittedName>
</protein>
<dbReference type="Proteomes" id="UP001201217">
    <property type="component" value="Unassembled WGS sequence"/>
</dbReference>
<dbReference type="PROSITE" id="PS50994">
    <property type="entry name" value="INTEGRASE"/>
    <property type="match status" value="1"/>
</dbReference>
<dbReference type="Gene3D" id="1.10.10.60">
    <property type="entry name" value="Homeodomain-like"/>
    <property type="match status" value="1"/>
</dbReference>
<dbReference type="InterPro" id="IPR001584">
    <property type="entry name" value="Integrase_cat-core"/>
</dbReference>
<dbReference type="EMBL" id="JAKGTI010000001">
    <property type="protein sequence ID" value="MCF4098352.1"/>
    <property type="molecule type" value="Genomic_DNA"/>
</dbReference>
<sequence length="336" mass="40026">MGQAYSQLTLEERRKIERWRHARVSVDEIAKTLNRHRSTIFRELRRNYFLDPELPDVKGYFAVAAQTRSSNRRTQQQKLIKFPDLCRRIVEKIKIGWTPEQIANRMIFENIQPRVCQETIYRYIYSETGMEQELWWYLPLHRKSRLPRRARKKLPSKFHRDVSILFRPEAVAHRSQFGHWEGDLMLFKQHFGQGNVTSLVERVSRFTVLLRNSSKHTNPVMKKIASAIGSLPFIARRSITFDRGTEFVSWPHLQSEIGTQAWFCDPSAPWQKGTVENTNRRIRRWLPRQINLKAITDHELKMICDRLNQTPRKCLGWKTPAEVFKEKMLEQAERTR</sequence>
<dbReference type="InterPro" id="IPR025246">
    <property type="entry name" value="IS30-like_HTH"/>
</dbReference>
<dbReference type="EMBL" id="JAKGTI010000001">
    <property type="protein sequence ID" value="MCF4098507.1"/>
    <property type="molecule type" value="Genomic_DNA"/>
</dbReference>
<dbReference type="PANTHER" id="PTHR10948">
    <property type="entry name" value="TRANSPOSASE"/>
    <property type="match status" value="1"/>
</dbReference>
<dbReference type="InterPro" id="IPR053392">
    <property type="entry name" value="Transposase_IS30-like"/>
</dbReference>
<keyword evidence="1" id="KW-0233">DNA recombination</keyword>
<dbReference type="Gene3D" id="3.30.420.10">
    <property type="entry name" value="Ribonuclease H-like superfamily/Ribonuclease H"/>
    <property type="match status" value="1"/>
</dbReference>
<dbReference type="RefSeq" id="WP_236113877.1">
    <property type="nucleotide sequence ID" value="NZ_JAKGTI010000001.1"/>
</dbReference>
<evidence type="ECO:0000259" key="2">
    <source>
        <dbReference type="PROSITE" id="PS50994"/>
    </source>
</evidence>
<dbReference type="InterPro" id="IPR012337">
    <property type="entry name" value="RNaseH-like_sf"/>
</dbReference>
<dbReference type="SUPFAM" id="SSF53098">
    <property type="entry name" value="Ribonuclease H-like"/>
    <property type="match status" value="1"/>
</dbReference>
<evidence type="ECO:0000313" key="3">
    <source>
        <dbReference type="EMBL" id="MCF4098352.1"/>
    </source>
</evidence>
<evidence type="ECO:0000313" key="5">
    <source>
        <dbReference type="Proteomes" id="UP001201217"/>
    </source>
</evidence>
<dbReference type="Pfam" id="PF13936">
    <property type="entry name" value="HTH_38"/>
    <property type="match status" value="1"/>
</dbReference>
<proteinExistence type="predicted"/>
<dbReference type="InterPro" id="IPR036397">
    <property type="entry name" value="RNaseH_sf"/>
</dbReference>
<keyword evidence="5" id="KW-1185">Reference proteome</keyword>
<evidence type="ECO:0000313" key="4">
    <source>
        <dbReference type="EMBL" id="MCF4098507.1"/>
    </source>
</evidence>
<organism evidence="3 5">
    <name type="scientific">Maritalea mediterranea</name>
    <dbReference type="NCBI Taxonomy" id="2909667"/>
    <lineage>
        <taxon>Bacteria</taxon>
        <taxon>Pseudomonadati</taxon>
        <taxon>Pseudomonadota</taxon>
        <taxon>Alphaproteobacteria</taxon>
        <taxon>Hyphomicrobiales</taxon>
        <taxon>Devosiaceae</taxon>
        <taxon>Maritalea</taxon>
    </lineage>
</organism>
<feature type="domain" description="Integrase catalytic" evidence="2">
    <location>
        <begin position="164"/>
        <end position="328"/>
    </location>
</feature>
<evidence type="ECO:0000256" key="1">
    <source>
        <dbReference type="ARBA" id="ARBA00023172"/>
    </source>
</evidence>
<dbReference type="InterPro" id="IPR051917">
    <property type="entry name" value="Transposase-Integrase"/>
</dbReference>